<dbReference type="InterPro" id="IPR043129">
    <property type="entry name" value="ATPase_NBD"/>
</dbReference>
<protein>
    <submittedName>
        <fullName evidence="7">CoA-substrate-specific enzyme activase</fullName>
    </submittedName>
</protein>
<evidence type="ECO:0000313" key="8">
    <source>
        <dbReference type="Proteomes" id="UP000004619"/>
    </source>
</evidence>
<dbReference type="NCBIfam" id="TIGR00241">
    <property type="entry name" value="CoA_E_activ"/>
    <property type="match status" value="1"/>
</dbReference>
<evidence type="ECO:0000256" key="4">
    <source>
        <dbReference type="ARBA" id="ARBA00023014"/>
    </source>
</evidence>
<dbReference type="CDD" id="cd24034">
    <property type="entry name" value="ASKHA_NBD_O66634-like_rpt1"/>
    <property type="match status" value="1"/>
</dbReference>
<keyword evidence="8" id="KW-1185">Reference proteome</keyword>
<dbReference type="eggNOG" id="COG1924">
    <property type="taxonomic scope" value="Bacteria"/>
</dbReference>
<dbReference type="GO" id="GO:0046872">
    <property type="term" value="F:metal ion binding"/>
    <property type="evidence" value="ECO:0007669"/>
    <property type="project" value="UniProtKB-KW"/>
</dbReference>
<dbReference type="Gene3D" id="3.30.420.40">
    <property type="match status" value="4"/>
</dbReference>
<accession>C7H3A1</accession>
<comment type="caution">
    <text evidence="7">The sequence shown here is derived from an EMBL/GenBank/DDBJ whole genome shotgun (WGS) entry which is preliminary data.</text>
</comment>
<gene>
    <name evidence="7" type="ORF">FAEPRAA2165_00760</name>
</gene>
<sequence length="1011" mass="110845">MMTGLIVSRFLSIIQLYFYIVPQEEKQVRVGLDIGSTTIKCAVLDEHDALIYSTYERHYSHILEKAQELLRRIDAEHLHGNKALLSISGSAGMGLADSCGVPFVQEVFSTRVAVKRFVPATDCVIELGGEDAKILFLTNGTEVRMNGSCAGGTGAFIDQMATLLKMSADEMNKAAEKAERTYTIASRCGVFAKSDVQPLINQGARTEDIAASIYKAVVNQTIAGLAQGRPIKGNILYLGGPLTFSSVLRKSFDEALGVTGTCPENSLLYVALGAALYADKEFDLSAVADALDQYAATATYASEPPLFANKQEYEEFHARHMSHRVPHVPFSAQCGPVHIGIDSGSTTVKLVVVDEKSQILYTNYQPNLGNPLPLIREQLIKIYREHPGLQVASVTTTGYGEELVKNAFRCDYGLVETVAHFTAAKYFMPDVDFIIDIGGQDMKCFKIEDGAISNIFLNEACSSGCGSFLQTFAQALGYDVKKFAALGLFADRPVDLGSRCTVFMNSSVKQAQKDGASIENISAGLSISVVKNALYKVIRASSPEELGRRIVVQGGTFYNEAVLRAFEKEMGVEVIRPDIAGLMGAYGAALFGLRQSHKNHQETSRMMNLAELEAFDQKVVSVKCGGCGNHCQLTINTFADGRKFISGNRCDKPVTGKSEDDSLNLYAYKQQLLAGYKPVPGKRGSIGIPLCLNMYELLPFWHTFWTRLGFAVHTSPVSSRGLYLAGQATIPSDTACFPAKLSHGHIKALSQMHLDAIFYPCLTYNFDEGLGDNHYNCPVVAYYPEVLAGNCPELEGQKFIYDYVGIHRPKDFVRKMAKEVLPKYFGGISEKEVQAAADAAYAEHEAHMAQIRVKGSEIIDEARRQGKRIIVLAGRPYHVDPEINHGIDHLITRHGAAVVTEDSISNRVEKFPTSVLNQWTYHSRLYAAAKYCTTQKDMDLVQLVSFGCGVDAITTDETREILQAGSKLYTQLKIDEITNLGAVNIRLRSLFAALEERDEAAEEKAAPKAEA</sequence>
<evidence type="ECO:0000256" key="1">
    <source>
        <dbReference type="ARBA" id="ARBA00001966"/>
    </source>
</evidence>
<evidence type="ECO:0000259" key="6">
    <source>
        <dbReference type="Pfam" id="PF09989"/>
    </source>
</evidence>
<dbReference type="HOGENOM" id="CLU_002393_3_0_9"/>
<evidence type="ECO:0000313" key="7">
    <source>
        <dbReference type="EMBL" id="EEU97581.1"/>
    </source>
</evidence>
<dbReference type="CDD" id="cd24035">
    <property type="entry name" value="ASKHA_NBD_O66634-like_rpt2"/>
    <property type="match status" value="1"/>
</dbReference>
<name>C7H3A1_FAED2</name>
<evidence type="ECO:0000256" key="3">
    <source>
        <dbReference type="ARBA" id="ARBA00023004"/>
    </source>
</evidence>
<feature type="domain" description="ATPase BadF/BadG/BcrA/BcrD type" evidence="5">
    <location>
        <begin position="30"/>
        <end position="278"/>
    </location>
</feature>
<dbReference type="Pfam" id="PF09989">
    <property type="entry name" value="DUF2229"/>
    <property type="match status" value="1"/>
</dbReference>
<evidence type="ECO:0000256" key="2">
    <source>
        <dbReference type="ARBA" id="ARBA00022723"/>
    </source>
</evidence>
<dbReference type="InterPro" id="IPR002731">
    <property type="entry name" value="ATPase_BadF"/>
</dbReference>
<comment type="cofactor">
    <cofactor evidence="1">
        <name>[4Fe-4S] cluster</name>
        <dbReference type="ChEBI" id="CHEBI:49883"/>
    </cofactor>
</comment>
<dbReference type="SUPFAM" id="SSF53067">
    <property type="entry name" value="Actin-like ATPase domain"/>
    <property type="match status" value="2"/>
</dbReference>
<keyword evidence="2" id="KW-0479">Metal-binding</keyword>
<dbReference type="STRING" id="411483.FAEPRAA2165_00760"/>
<feature type="domain" description="ATPase BadF/BadG/BcrA/BcrD type" evidence="5">
    <location>
        <begin position="339"/>
        <end position="592"/>
    </location>
</feature>
<dbReference type="AlphaFoldDB" id="C7H3A1"/>
<dbReference type="eggNOG" id="COG3580">
    <property type="taxonomic scope" value="Bacteria"/>
</dbReference>
<reference evidence="7" key="1">
    <citation type="submission" date="2009-08" db="EMBL/GenBank/DDBJ databases">
        <authorList>
            <person name="Weinstock G."/>
            <person name="Sodergren E."/>
            <person name="Clifton S."/>
            <person name="Fulton L."/>
            <person name="Fulton B."/>
            <person name="Courtney L."/>
            <person name="Fronick C."/>
            <person name="Harrison M."/>
            <person name="Strong C."/>
            <person name="Farmer C."/>
            <person name="Delahaunty K."/>
            <person name="Markovic C."/>
            <person name="Hall O."/>
            <person name="Minx P."/>
            <person name="Tomlinson C."/>
            <person name="Mitreva M."/>
            <person name="Nelson J."/>
            <person name="Hou S."/>
            <person name="Wollam A."/>
            <person name="Pepin K.H."/>
            <person name="Johnson M."/>
            <person name="Bhonagiri V."/>
            <person name="Nash W.E."/>
            <person name="Warren W."/>
            <person name="Chinwalla A."/>
            <person name="Mardis E.R."/>
            <person name="Wilson R.K."/>
        </authorList>
    </citation>
    <scope>NUCLEOTIDE SEQUENCE [LARGE SCALE GENOMIC DNA]</scope>
    <source>
        <strain evidence="7">A2-165</strain>
    </source>
</reference>
<evidence type="ECO:0000259" key="5">
    <source>
        <dbReference type="Pfam" id="PF01869"/>
    </source>
</evidence>
<dbReference type="PATRIC" id="fig|411483.3.peg.917"/>
<organism evidence="7 8">
    <name type="scientific">Faecalibacterium duncaniae (strain DSM 17677 / JCM 31915 / A2-165)</name>
    <name type="common">Faecalibacterium prausnitzii</name>
    <dbReference type="NCBI Taxonomy" id="411483"/>
    <lineage>
        <taxon>Bacteria</taxon>
        <taxon>Bacillati</taxon>
        <taxon>Bacillota</taxon>
        <taxon>Clostridia</taxon>
        <taxon>Eubacteriales</taxon>
        <taxon>Oscillospiraceae</taxon>
        <taxon>Faecalibacterium</taxon>
    </lineage>
</organism>
<dbReference type="InterPro" id="IPR051805">
    <property type="entry name" value="Dehydratase_Activator_Redct"/>
</dbReference>
<dbReference type="PANTHER" id="PTHR32329">
    <property type="entry name" value="BIFUNCTIONAL PROTEIN [INCLUDES 2-HYDROXYACYL-COA DEHYDRATASE (N-TER) AND ITS ACTIVATOR DOMAIN (C_TERM)-RELATED"/>
    <property type="match status" value="1"/>
</dbReference>
<dbReference type="GO" id="GO:0051536">
    <property type="term" value="F:iron-sulfur cluster binding"/>
    <property type="evidence" value="ECO:0007669"/>
    <property type="project" value="UniProtKB-KW"/>
</dbReference>
<dbReference type="PANTHER" id="PTHR32329:SF4">
    <property type="entry name" value="ACTIVATOR OF 2-HYDROXYACYL-COA DEHYDRATASE"/>
    <property type="match status" value="1"/>
</dbReference>
<keyword evidence="4" id="KW-0411">Iron-sulfur</keyword>
<dbReference type="InterPro" id="IPR018709">
    <property type="entry name" value="CoA_activase_DUF2229"/>
</dbReference>
<dbReference type="Proteomes" id="UP000004619">
    <property type="component" value="Unassembled WGS sequence"/>
</dbReference>
<keyword evidence="3" id="KW-0408">Iron</keyword>
<dbReference type="Pfam" id="PF01869">
    <property type="entry name" value="BcrAD_BadFG"/>
    <property type="match status" value="2"/>
</dbReference>
<feature type="domain" description="DUF2229" evidence="6">
    <location>
        <begin position="686"/>
        <end position="904"/>
    </location>
</feature>
<proteinExistence type="predicted"/>
<dbReference type="EMBL" id="ACOP02000015">
    <property type="protein sequence ID" value="EEU97581.1"/>
    <property type="molecule type" value="Genomic_DNA"/>
</dbReference>
<dbReference type="InterPro" id="IPR008275">
    <property type="entry name" value="CoA_E_activase_dom"/>
</dbReference>